<dbReference type="EMBL" id="GBXM01084762">
    <property type="protein sequence ID" value="JAH23815.1"/>
    <property type="molecule type" value="Transcribed_RNA"/>
</dbReference>
<dbReference type="AlphaFoldDB" id="A0A0E9R5U5"/>
<evidence type="ECO:0000313" key="2">
    <source>
        <dbReference type="EMBL" id="JAH23815.1"/>
    </source>
</evidence>
<protein>
    <submittedName>
        <fullName evidence="2">Uncharacterized protein</fullName>
    </submittedName>
</protein>
<name>A0A0E9R5U5_ANGAN</name>
<organism evidence="2">
    <name type="scientific">Anguilla anguilla</name>
    <name type="common">European freshwater eel</name>
    <name type="synonym">Muraena anguilla</name>
    <dbReference type="NCBI Taxonomy" id="7936"/>
    <lineage>
        <taxon>Eukaryota</taxon>
        <taxon>Metazoa</taxon>
        <taxon>Chordata</taxon>
        <taxon>Craniata</taxon>
        <taxon>Vertebrata</taxon>
        <taxon>Euteleostomi</taxon>
        <taxon>Actinopterygii</taxon>
        <taxon>Neopterygii</taxon>
        <taxon>Teleostei</taxon>
        <taxon>Anguilliformes</taxon>
        <taxon>Anguillidae</taxon>
        <taxon>Anguilla</taxon>
    </lineage>
</organism>
<reference evidence="2" key="1">
    <citation type="submission" date="2014-11" db="EMBL/GenBank/DDBJ databases">
        <authorList>
            <person name="Amaro Gonzalez C."/>
        </authorList>
    </citation>
    <scope>NUCLEOTIDE SEQUENCE</scope>
</reference>
<proteinExistence type="predicted"/>
<feature type="region of interest" description="Disordered" evidence="1">
    <location>
        <begin position="1"/>
        <end position="37"/>
    </location>
</feature>
<feature type="compositionally biased region" description="Basic residues" evidence="1">
    <location>
        <begin position="19"/>
        <end position="28"/>
    </location>
</feature>
<sequence>MTASTKQGTSAAKDSRSSKLVKVHKVSHTHMEWTHNA</sequence>
<feature type="compositionally biased region" description="Polar residues" evidence="1">
    <location>
        <begin position="1"/>
        <end position="12"/>
    </location>
</feature>
<evidence type="ECO:0000256" key="1">
    <source>
        <dbReference type="SAM" id="MobiDB-lite"/>
    </source>
</evidence>
<accession>A0A0E9R5U5</accession>
<reference evidence="2" key="2">
    <citation type="journal article" date="2015" name="Fish Shellfish Immunol.">
        <title>Early steps in the European eel (Anguilla anguilla)-Vibrio vulnificus interaction in the gills: Role of the RtxA13 toxin.</title>
        <authorList>
            <person name="Callol A."/>
            <person name="Pajuelo D."/>
            <person name="Ebbesson L."/>
            <person name="Teles M."/>
            <person name="MacKenzie S."/>
            <person name="Amaro C."/>
        </authorList>
    </citation>
    <scope>NUCLEOTIDE SEQUENCE</scope>
</reference>